<name>A0ABW6SF58_9NOCA</name>
<evidence type="ECO:0000313" key="3">
    <source>
        <dbReference type="Proteomes" id="UP001601992"/>
    </source>
</evidence>
<sequence>MRSSKAPSRPATLLGTHDPGGFLSAPYFWSDQYGMRLQSVGSAAGYDEIEVLKKDGEKLLVAHGKAGRVVSVAGLHTGTAVMSYRRLVTESATMDAVRQQAREALTK</sequence>
<feature type="domain" description="Reductase C-terminal" evidence="1">
    <location>
        <begin position="27"/>
        <end position="98"/>
    </location>
</feature>
<evidence type="ECO:0000259" key="1">
    <source>
        <dbReference type="Pfam" id="PF14759"/>
    </source>
</evidence>
<protein>
    <submittedName>
        <fullName evidence="2">Oxidoreductase C-terminal domain-containing protein</fullName>
    </submittedName>
</protein>
<dbReference type="InterPro" id="IPR016156">
    <property type="entry name" value="FAD/NAD-linked_Rdtase_dimer_sf"/>
</dbReference>
<dbReference type="Pfam" id="PF14759">
    <property type="entry name" value="Reductase_C"/>
    <property type="match status" value="1"/>
</dbReference>
<proteinExistence type="predicted"/>
<reference evidence="2 3" key="1">
    <citation type="submission" date="2024-10" db="EMBL/GenBank/DDBJ databases">
        <title>The Natural Products Discovery Center: Release of the First 8490 Sequenced Strains for Exploring Actinobacteria Biosynthetic Diversity.</title>
        <authorList>
            <person name="Kalkreuter E."/>
            <person name="Kautsar S.A."/>
            <person name="Yang D."/>
            <person name="Bader C.D."/>
            <person name="Teijaro C.N."/>
            <person name="Fluegel L."/>
            <person name="Davis C.M."/>
            <person name="Simpson J.R."/>
            <person name="Lauterbach L."/>
            <person name="Steele A.D."/>
            <person name="Gui C."/>
            <person name="Meng S."/>
            <person name="Li G."/>
            <person name="Viehrig K."/>
            <person name="Ye F."/>
            <person name="Su P."/>
            <person name="Kiefer A.F."/>
            <person name="Nichols A."/>
            <person name="Cepeda A.J."/>
            <person name="Yan W."/>
            <person name="Fan B."/>
            <person name="Jiang Y."/>
            <person name="Adhikari A."/>
            <person name="Zheng C.-J."/>
            <person name="Schuster L."/>
            <person name="Cowan T.M."/>
            <person name="Smanski M.J."/>
            <person name="Chevrette M.G."/>
            <person name="De Carvalho L.P.S."/>
            <person name="Shen B."/>
        </authorList>
    </citation>
    <scope>NUCLEOTIDE SEQUENCE [LARGE SCALE GENOMIC DNA]</scope>
    <source>
        <strain evidence="2 3">NPDC002593</strain>
    </source>
</reference>
<dbReference type="InterPro" id="IPR028202">
    <property type="entry name" value="Reductase_C"/>
</dbReference>
<dbReference type="SUPFAM" id="SSF55424">
    <property type="entry name" value="FAD/NAD-linked reductases, dimerisation (C-terminal) domain"/>
    <property type="match status" value="1"/>
</dbReference>
<comment type="caution">
    <text evidence="2">The sequence shown here is derived from an EMBL/GenBank/DDBJ whole genome shotgun (WGS) entry which is preliminary data.</text>
</comment>
<evidence type="ECO:0000313" key="2">
    <source>
        <dbReference type="EMBL" id="MFF3574976.1"/>
    </source>
</evidence>
<dbReference type="Proteomes" id="UP001601992">
    <property type="component" value="Unassembled WGS sequence"/>
</dbReference>
<organism evidence="2 3">
    <name type="scientific">Nocardia jiangxiensis</name>
    <dbReference type="NCBI Taxonomy" id="282685"/>
    <lineage>
        <taxon>Bacteria</taxon>
        <taxon>Bacillati</taxon>
        <taxon>Actinomycetota</taxon>
        <taxon>Actinomycetes</taxon>
        <taxon>Mycobacteriales</taxon>
        <taxon>Nocardiaceae</taxon>
        <taxon>Nocardia</taxon>
    </lineage>
</organism>
<accession>A0ABW6SF58</accession>
<dbReference type="EMBL" id="JBIAQY010000034">
    <property type="protein sequence ID" value="MFF3574976.1"/>
    <property type="molecule type" value="Genomic_DNA"/>
</dbReference>
<gene>
    <name evidence="2" type="ORF">ACFYXQ_45285</name>
</gene>
<keyword evidence="3" id="KW-1185">Reference proteome</keyword>
<dbReference type="RefSeq" id="WP_387407026.1">
    <property type="nucleotide sequence ID" value="NZ_JBIAQY010000034.1"/>
</dbReference>
<dbReference type="Gene3D" id="3.30.390.30">
    <property type="match status" value="1"/>
</dbReference>